<feature type="domain" description="Radical SAM core" evidence="6">
    <location>
        <begin position="9"/>
        <end position="86"/>
    </location>
</feature>
<evidence type="ECO:0000256" key="2">
    <source>
        <dbReference type="ARBA" id="ARBA00022691"/>
    </source>
</evidence>
<evidence type="ECO:0000256" key="1">
    <source>
        <dbReference type="ARBA" id="ARBA00001966"/>
    </source>
</evidence>
<dbReference type="AlphaFoldDB" id="A0AAU7QA90"/>
<accession>A0AAU7QA90</accession>
<evidence type="ECO:0000256" key="4">
    <source>
        <dbReference type="ARBA" id="ARBA00023004"/>
    </source>
</evidence>
<dbReference type="Pfam" id="PF04055">
    <property type="entry name" value="Radical_SAM"/>
    <property type="match status" value="1"/>
</dbReference>
<gene>
    <name evidence="7" type="ORF">ABK905_00455</name>
</gene>
<reference evidence="7" key="1">
    <citation type="submission" date="2024-06" db="EMBL/GenBank/DDBJ databases">
        <authorList>
            <person name="Coelho C."/>
            <person name="Bento M."/>
            <person name="Garcia E."/>
            <person name="Camelo A."/>
            <person name="Brandao I."/>
            <person name="Espirito Santo C."/>
            <person name="Trovao J."/>
            <person name="Verissimo A."/>
            <person name="Costa J."/>
            <person name="Tiago I."/>
        </authorList>
    </citation>
    <scope>NUCLEOTIDE SEQUENCE</scope>
    <source>
        <strain evidence="7">KWT182</strain>
    </source>
</reference>
<name>A0AAU7QA90_9GAMM</name>
<dbReference type="GO" id="GO:0051536">
    <property type="term" value="F:iron-sulfur cluster binding"/>
    <property type="evidence" value="ECO:0007669"/>
    <property type="project" value="UniProtKB-KW"/>
</dbReference>
<organism evidence="7">
    <name type="scientific">Acerihabitans sp. KWT182</name>
    <dbReference type="NCBI Taxonomy" id="3157919"/>
    <lineage>
        <taxon>Bacteria</taxon>
        <taxon>Pseudomonadati</taxon>
        <taxon>Pseudomonadota</taxon>
        <taxon>Gammaproteobacteria</taxon>
        <taxon>Enterobacterales</taxon>
        <taxon>Pectobacteriaceae</taxon>
        <taxon>Acerihabitans</taxon>
    </lineage>
</organism>
<evidence type="ECO:0000256" key="5">
    <source>
        <dbReference type="ARBA" id="ARBA00023014"/>
    </source>
</evidence>
<proteinExistence type="predicted"/>
<keyword evidence="3" id="KW-0479">Metal-binding</keyword>
<keyword evidence="4" id="KW-0408">Iron</keyword>
<dbReference type="InterPro" id="IPR058240">
    <property type="entry name" value="rSAM_sf"/>
</dbReference>
<keyword evidence="5" id="KW-0411">Iron-sulfur</keyword>
<dbReference type="Gene3D" id="3.30.750.200">
    <property type="match status" value="1"/>
</dbReference>
<dbReference type="SUPFAM" id="SSF102114">
    <property type="entry name" value="Radical SAM enzymes"/>
    <property type="match status" value="1"/>
</dbReference>
<comment type="cofactor">
    <cofactor evidence="1">
        <name>[4Fe-4S] cluster</name>
        <dbReference type="ChEBI" id="CHEBI:49883"/>
    </cofactor>
</comment>
<keyword evidence="2" id="KW-0949">S-adenosyl-L-methionine</keyword>
<dbReference type="InterPro" id="IPR051198">
    <property type="entry name" value="BchE-like"/>
</dbReference>
<dbReference type="GO" id="GO:0046872">
    <property type="term" value="F:metal ion binding"/>
    <property type="evidence" value="ECO:0007669"/>
    <property type="project" value="UniProtKB-KW"/>
</dbReference>
<dbReference type="EMBL" id="CP157947">
    <property type="protein sequence ID" value="XBS69895.1"/>
    <property type="molecule type" value="Genomic_DNA"/>
</dbReference>
<dbReference type="CDD" id="cd01335">
    <property type="entry name" value="Radical_SAM"/>
    <property type="match status" value="1"/>
</dbReference>
<evidence type="ECO:0000259" key="6">
    <source>
        <dbReference type="Pfam" id="PF04055"/>
    </source>
</evidence>
<sequence>MKIFARANRINQSIIDLLKRINITEVAIGFESGSEEVLKAINKNCTSEQNIEAAEILFRNKIDTVASYVLGLPGETDETLEKTLHQASYLRELAIKYLGHPPQEIIGNLIEINPGSYAFREILHAFPEKYRENDILGIKETQDDYFKVKYGFTTDKEIAVFRAKLARYSKKLNSLGRYTYPAGWVLEDML</sequence>
<dbReference type="PANTHER" id="PTHR43409">
    <property type="entry name" value="ANAEROBIC MAGNESIUM-PROTOPORPHYRIN IX MONOMETHYL ESTER CYCLASE-RELATED"/>
    <property type="match status" value="1"/>
</dbReference>
<dbReference type="GO" id="GO:0005829">
    <property type="term" value="C:cytosol"/>
    <property type="evidence" value="ECO:0007669"/>
    <property type="project" value="TreeGrafter"/>
</dbReference>
<dbReference type="GO" id="GO:0003824">
    <property type="term" value="F:catalytic activity"/>
    <property type="evidence" value="ECO:0007669"/>
    <property type="project" value="InterPro"/>
</dbReference>
<protein>
    <submittedName>
        <fullName evidence="7">Radical SAM protein</fullName>
    </submittedName>
</protein>
<dbReference type="InterPro" id="IPR007197">
    <property type="entry name" value="rSAM"/>
</dbReference>
<dbReference type="PANTHER" id="PTHR43409:SF7">
    <property type="entry name" value="BLL1977 PROTEIN"/>
    <property type="match status" value="1"/>
</dbReference>
<evidence type="ECO:0000313" key="7">
    <source>
        <dbReference type="EMBL" id="XBS69895.1"/>
    </source>
</evidence>
<evidence type="ECO:0000256" key="3">
    <source>
        <dbReference type="ARBA" id="ARBA00022723"/>
    </source>
</evidence>